<reference evidence="1" key="1">
    <citation type="journal article" date="2020" name="ISME J.">
        <title>Gammaproteobacteria mediating utilization of methyl-, sulfur- and petroleum organic compounds in deep ocean hydrothermal plumes.</title>
        <authorList>
            <person name="Zhou Z."/>
            <person name="Liu Y."/>
            <person name="Pan J."/>
            <person name="Cron B.R."/>
            <person name="Toner B.M."/>
            <person name="Anantharaman K."/>
            <person name="Breier J.A."/>
            <person name="Dick G.J."/>
            <person name="Li M."/>
        </authorList>
    </citation>
    <scope>NUCLEOTIDE SEQUENCE</scope>
    <source>
        <strain evidence="1">SZUA-1435</strain>
    </source>
</reference>
<name>A0A832Z4G7_9CREN</name>
<comment type="caution">
    <text evidence="1">The sequence shown here is derived from an EMBL/GenBank/DDBJ whole genome shotgun (WGS) entry which is preliminary data.</text>
</comment>
<protein>
    <submittedName>
        <fullName evidence="1">Uncharacterized protein</fullName>
    </submittedName>
</protein>
<dbReference type="EMBL" id="DQTV01000125">
    <property type="protein sequence ID" value="HIP57653.1"/>
    <property type="molecule type" value="Genomic_DNA"/>
</dbReference>
<accession>A0A832Z4G7</accession>
<evidence type="ECO:0000313" key="2">
    <source>
        <dbReference type="Proteomes" id="UP000605805"/>
    </source>
</evidence>
<evidence type="ECO:0000313" key="1">
    <source>
        <dbReference type="EMBL" id="HIP57653.1"/>
    </source>
</evidence>
<gene>
    <name evidence="1" type="ORF">EYH02_06305</name>
</gene>
<organism evidence="1 2">
    <name type="scientific">Ignisphaera aggregans</name>
    <dbReference type="NCBI Taxonomy" id="334771"/>
    <lineage>
        <taxon>Archaea</taxon>
        <taxon>Thermoproteota</taxon>
        <taxon>Thermoprotei</taxon>
        <taxon>Desulfurococcales</taxon>
        <taxon>Desulfurococcaceae</taxon>
        <taxon>Ignisphaera</taxon>
    </lineage>
</organism>
<dbReference type="Proteomes" id="UP000605805">
    <property type="component" value="Unassembled WGS sequence"/>
</dbReference>
<proteinExistence type="predicted"/>
<dbReference type="AlphaFoldDB" id="A0A832Z4G7"/>
<sequence>MASTKFLEEASKQIEPVYGQGLFFVGWNYIAYYLVFDYHDPLGYYDAVLRDERLFNEEIGKLWANMQSFLDEEEVMINGVRVRPRVVMIDIGFRGSKRRPYIVFGIRFRAPIKPGKNVYENRYESEVAEYDYVAYWIFPPGSKVLEVDMGHGDEEWDIVGKNIVVIYGYRGKRTGGYERIVFEMPERYIVEEREGEE</sequence>